<evidence type="ECO:0000256" key="1">
    <source>
        <dbReference type="ARBA" id="ARBA00004173"/>
    </source>
</evidence>
<feature type="region of interest" description="Disordered" evidence="9">
    <location>
        <begin position="48"/>
        <end position="78"/>
    </location>
</feature>
<keyword evidence="3" id="KW-0689">Ribosomal protein</keyword>
<evidence type="ECO:0000256" key="5">
    <source>
        <dbReference type="ARBA" id="ARBA00023128"/>
    </source>
</evidence>
<sequence length="279" mass="31150">MKGVPLQSLRQLAIGNSQALRPLAQSTVTAPTTMTLAVRAASTATFQATRLPRPKKVTPTVKDSSKSTPSRPTVPYKRYRQPKPELTNFAEGHGEQIWIFNHIVTNQIVYSHTPVLRNNRALGQLPFNGKKTKPAKLRKDYWKPMALIQFNEGEGVVGQSVFQKLREFRRLHELSWGYQKEDFYALDRKELGAALSDQRSNSIADMAAVLSGAGQGNRIHLRSNGTEAKLAEAVVFWANEQDRNIAEKWSKNVRHAAGLPALTRPREDSGEEEAEVLPS</sequence>
<evidence type="ECO:0000256" key="4">
    <source>
        <dbReference type="ARBA" id="ARBA00023015"/>
    </source>
</evidence>
<accession>A0ABP0E449</accession>
<dbReference type="Proteomes" id="UP001642501">
    <property type="component" value="Unassembled WGS sequence"/>
</dbReference>
<dbReference type="PANTHER" id="PTHR28184">
    <property type="entry name" value="MITOCHONDRIAL HOMOLOGOUS RECOMBINATION PROTEIN 1"/>
    <property type="match status" value="1"/>
</dbReference>
<keyword evidence="5" id="KW-0496">Mitochondrion</keyword>
<keyword evidence="4" id="KW-0805">Transcription regulation</keyword>
<protein>
    <recommendedName>
        <fullName evidence="8">Large ribosomal subunit protein mL67</fullName>
    </recommendedName>
</protein>
<keyword evidence="7" id="KW-0687">Ribonucleoprotein</keyword>
<comment type="subcellular location">
    <subcellularLocation>
        <location evidence="1">Mitochondrion</location>
    </subcellularLocation>
</comment>
<feature type="compositionally biased region" description="Acidic residues" evidence="9">
    <location>
        <begin position="269"/>
        <end position="279"/>
    </location>
</feature>
<comment type="similarity">
    <text evidence="2">Belongs to the mitochondrion-specific ribosomal protein mL67 family.</text>
</comment>
<dbReference type="InterPro" id="IPR024629">
    <property type="entry name" value="Ribosomal_mL67"/>
</dbReference>
<evidence type="ECO:0000256" key="8">
    <source>
        <dbReference type="ARBA" id="ARBA00035185"/>
    </source>
</evidence>
<dbReference type="Pfam" id="PF12829">
    <property type="entry name" value="Mhr1"/>
    <property type="match status" value="1"/>
</dbReference>
<evidence type="ECO:0000256" key="3">
    <source>
        <dbReference type="ARBA" id="ARBA00022980"/>
    </source>
</evidence>
<dbReference type="EMBL" id="CAWUOM010000176">
    <property type="protein sequence ID" value="CAK7274648.1"/>
    <property type="molecule type" value="Genomic_DNA"/>
</dbReference>
<evidence type="ECO:0000256" key="6">
    <source>
        <dbReference type="ARBA" id="ARBA00023163"/>
    </source>
</evidence>
<keyword evidence="6" id="KW-0804">Transcription</keyword>
<evidence type="ECO:0000256" key="2">
    <source>
        <dbReference type="ARBA" id="ARBA00010741"/>
    </source>
</evidence>
<comment type="caution">
    <text evidence="10">The sequence shown here is derived from an EMBL/GenBank/DDBJ whole genome shotgun (WGS) entry which is preliminary data.</text>
</comment>
<feature type="region of interest" description="Disordered" evidence="9">
    <location>
        <begin position="258"/>
        <end position="279"/>
    </location>
</feature>
<gene>
    <name evidence="10" type="ORF">SEPCBS57363_006271</name>
</gene>
<dbReference type="PANTHER" id="PTHR28184:SF1">
    <property type="entry name" value="LARGE RIBOSOMAL SUBUNIT PROTEIN ML67"/>
    <property type="match status" value="1"/>
</dbReference>
<reference evidence="10 11" key="1">
    <citation type="submission" date="2024-01" db="EMBL/GenBank/DDBJ databases">
        <authorList>
            <person name="Allen C."/>
            <person name="Tagirdzhanova G."/>
        </authorList>
    </citation>
    <scope>NUCLEOTIDE SEQUENCE [LARGE SCALE GENOMIC DNA]</scope>
    <source>
        <strain evidence="10 11">CBS 573.63</strain>
    </source>
</reference>
<proteinExistence type="inferred from homology"/>
<keyword evidence="11" id="KW-1185">Reference proteome</keyword>
<evidence type="ECO:0000313" key="11">
    <source>
        <dbReference type="Proteomes" id="UP001642501"/>
    </source>
</evidence>
<evidence type="ECO:0000256" key="7">
    <source>
        <dbReference type="ARBA" id="ARBA00023274"/>
    </source>
</evidence>
<evidence type="ECO:0000313" key="10">
    <source>
        <dbReference type="EMBL" id="CAK7274648.1"/>
    </source>
</evidence>
<organism evidence="10 11">
    <name type="scientific">Sporothrix epigloea</name>
    <dbReference type="NCBI Taxonomy" id="1892477"/>
    <lineage>
        <taxon>Eukaryota</taxon>
        <taxon>Fungi</taxon>
        <taxon>Dikarya</taxon>
        <taxon>Ascomycota</taxon>
        <taxon>Pezizomycotina</taxon>
        <taxon>Sordariomycetes</taxon>
        <taxon>Sordariomycetidae</taxon>
        <taxon>Ophiostomatales</taxon>
        <taxon>Ophiostomataceae</taxon>
        <taxon>Sporothrix</taxon>
    </lineage>
</organism>
<evidence type="ECO:0000256" key="9">
    <source>
        <dbReference type="SAM" id="MobiDB-lite"/>
    </source>
</evidence>
<name>A0ABP0E449_9PEZI</name>